<gene>
    <name evidence="4" type="ORF">CRG98_023754</name>
</gene>
<dbReference type="GO" id="GO:0005576">
    <property type="term" value="C:extracellular region"/>
    <property type="evidence" value="ECO:0007669"/>
    <property type="project" value="TreeGrafter"/>
</dbReference>
<keyword evidence="5" id="KW-1185">Reference proteome</keyword>
<dbReference type="Gene3D" id="2.40.70.10">
    <property type="entry name" value="Acid Proteases"/>
    <property type="match status" value="2"/>
</dbReference>
<dbReference type="GO" id="GO:0008233">
    <property type="term" value="F:peptidase activity"/>
    <property type="evidence" value="ECO:0007669"/>
    <property type="project" value="UniProtKB-KW"/>
</dbReference>
<sequence>MDVSVCDKRIGFPPGTFDLDTNTGEGGCIFDTGELGMFFNLGPYDALVDVSVGDKRLGFPPGTFDLDTNTGRGGCMFDTGALGMYFNQGPYDAVMKEFDDHFSSFGLKRVSVSKDLRYCYNYHPKFQAYAKMTLHFPTADYVVEPTYLYLHYERKGYFCVGVFIYPGQQQQTIIGSWLQQDMRLLYDLNVGVIRFMPENCAADQ</sequence>
<keyword evidence="2" id="KW-0378">Hydrolase</keyword>
<accession>A0A2I0JIS8</accession>
<comment type="caution">
    <text evidence="4">The sequence shown here is derived from an EMBL/GenBank/DDBJ whole genome shotgun (WGS) entry which is preliminary data.</text>
</comment>
<dbReference type="InterPro" id="IPR021109">
    <property type="entry name" value="Peptidase_aspartic_dom_sf"/>
</dbReference>
<dbReference type="EMBL" id="PGOL01001659">
    <property type="protein sequence ID" value="PKI55873.1"/>
    <property type="molecule type" value="Genomic_DNA"/>
</dbReference>
<organism evidence="4 5">
    <name type="scientific">Punica granatum</name>
    <name type="common">Pomegranate</name>
    <dbReference type="NCBI Taxonomy" id="22663"/>
    <lineage>
        <taxon>Eukaryota</taxon>
        <taxon>Viridiplantae</taxon>
        <taxon>Streptophyta</taxon>
        <taxon>Embryophyta</taxon>
        <taxon>Tracheophyta</taxon>
        <taxon>Spermatophyta</taxon>
        <taxon>Magnoliopsida</taxon>
        <taxon>eudicotyledons</taxon>
        <taxon>Gunneridae</taxon>
        <taxon>Pentapetalae</taxon>
        <taxon>rosids</taxon>
        <taxon>malvids</taxon>
        <taxon>Myrtales</taxon>
        <taxon>Lythraceae</taxon>
        <taxon>Punica</taxon>
    </lineage>
</organism>
<dbReference type="STRING" id="22663.A0A2I0JIS8"/>
<dbReference type="GO" id="GO:0006508">
    <property type="term" value="P:proteolysis"/>
    <property type="evidence" value="ECO:0007669"/>
    <property type="project" value="UniProtKB-KW"/>
</dbReference>
<evidence type="ECO:0000313" key="5">
    <source>
        <dbReference type="Proteomes" id="UP000233551"/>
    </source>
</evidence>
<dbReference type="AlphaFoldDB" id="A0A2I0JIS8"/>
<evidence type="ECO:0000259" key="3">
    <source>
        <dbReference type="Pfam" id="PF14541"/>
    </source>
</evidence>
<evidence type="ECO:0000256" key="1">
    <source>
        <dbReference type="ARBA" id="ARBA00022670"/>
    </source>
</evidence>
<dbReference type="Pfam" id="PF14541">
    <property type="entry name" value="TAXi_C"/>
    <property type="match status" value="1"/>
</dbReference>
<dbReference type="InterPro" id="IPR032799">
    <property type="entry name" value="TAXi_C"/>
</dbReference>
<proteinExistence type="predicted"/>
<reference evidence="4 5" key="1">
    <citation type="submission" date="2017-11" db="EMBL/GenBank/DDBJ databases">
        <title>De-novo sequencing of pomegranate (Punica granatum L.) genome.</title>
        <authorList>
            <person name="Akparov Z."/>
            <person name="Amiraslanov A."/>
            <person name="Hajiyeva S."/>
            <person name="Abbasov M."/>
            <person name="Kaur K."/>
            <person name="Hamwieh A."/>
            <person name="Solovyev V."/>
            <person name="Salamov A."/>
            <person name="Braich B."/>
            <person name="Kosarev P."/>
            <person name="Mahmoud A."/>
            <person name="Hajiyev E."/>
            <person name="Babayeva S."/>
            <person name="Izzatullayeva V."/>
            <person name="Mammadov A."/>
            <person name="Mammadov A."/>
            <person name="Sharifova S."/>
            <person name="Ojaghi J."/>
            <person name="Eynullazada K."/>
            <person name="Bayramov B."/>
            <person name="Abdulazimova A."/>
            <person name="Shahmuradov I."/>
        </authorList>
    </citation>
    <scope>NUCLEOTIDE SEQUENCE [LARGE SCALE GENOMIC DNA]</scope>
    <source>
        <strain evidence="5">cv. AG2017</strain>
        <tissue evidence="4">Leaf</tissue>
    </source>
</reference>
<name>A0A2I0JIS8_PUNGR</name>
<evidence type="ECO:0000256" key="2">
    <source>
        <dbReference type="ARBA" id="ARBA00022801"/>
    </source>
</evidence>
<feature type="domain" description="Xylanase inhibitor C-terminal" evidence="3">
    <location>
        <begin position="47"/>
        <end position="196"/>
    </location>
</feature>
<dbReference type="PANTHER" id="PTHR47967:SF70">
    <property type="entry name" value="ASPARTIC PROTEINASE CDR1-LIKE"/>
    <property type="match status" value="1"/>
</dbReference>
<dbReference type="SUPFAM" id="SSF50630">
    <property type="entry name" value="Acid proteases"/>
    <property type="match status" value="1"/>
</dbReference>
<evidence type="ECO:0000313" key="4">
    <source>
        <dbReference type="EMBL" id="PKI55873.1"/>
    </source>
</evidence>
<protein>
    <recommendedName>
        <fullName evidence="3">Xylanase inhibitor C-terminal domain-containing protein</fullName>
    </recommendedName>
</protein>
<dbReference type="InterPro" id="IPR051708">
    <property type="entry name" value="Plant_Aspart_Prot_A1"/>
</dbReference>
<keyword evidence="1" id="KW-0645">Protease</keyword>
<dbReference type="Proteomes" id="UP000233551">
    <property type="component" value="Unassembled WGS sequence"/>
</dbReference>
<dbReference type="PANTHER" id="PTHR47967">
    <property type="entry name" value="OS07G0603500 PROTEIN-RELATED"/>
    <property type="match status" value="1"/>
</dbReference>